<evidence type="ECO:0000259" key="1">
    <source>
        <dbReference type="Pfam" id="PF00814"/>
    </source>
</evidence>
<sequence length="168" mass="18626">GEAFDKVAKLLGFPYPGGPYIEEHAKDGRLGAIKFPVPKPKEFNFSYAGLKTAVLYYTRDNPDYIRDDVAVNFQEVAIEHLIKVVSRAIESTKVKYLGIVGGVSVNKRLRHRFSLLAKEMGIRLHIPGLQHCTDNGVMIALAGAQRFEKFGPSDLSVDAVAREPLDKI</sequence>
<comment type="caution">
    <text evidence="2">The sequence shown here is derived from an EMBL/GenBank/DDBJ whole genome shotgun (WGS) entry which is preliminary data.</text>
</comment>
<dbReference type="SUPFAM" id="SSF53067">
    <property type="entry name" value="Actin-like ATPase domain"/>
    <property type="match status" value="1"/>
</dbReference>
<dbReference type="PANTHER" id="PTHR11735:SF6">
    <property type="entry name" value="TRNA N6-ADENOSINE THREONYLCARBAMOYLTRANSFERASE, MITOCHONDRIAL"/>
    <property type="match status" value="1"/>
</dbReference>
<dbReference type="PANTHER" id="PTHR11735">
    <property type="entry name" value="TRNA N6-ADENOSINE THREONYLCARBAMOYLTRANSFERASE"/>
    <property type="match status" value="1"/>
</dbReference>
<dbReference type="InterPro" id="IPR043129">
    <property type="entry name" value="ATPase_NBD"/>
</dbReference>
<feature type="non-terminal residue" evidence="2">
    <location>
        <position position="1"/>
    </location>
</feature>
<protein>
    <recommendedName>
        <fullName evidence="1">Gcp-like domain-containing protein</fullName>
    </recommendedName>
</protein>
<dbReference type="EMBL" id="BARV01014766">
    <property type="protein sequence ID" value="GAI22917.1"/>
    <property type="molecule type" value="Genomic_DNA"/>
</dbReference>
<proteinExistence type="predicted"/>
<evidence type="ECO:0000313" key="2">
    <source>
        <dbReference type="EMBL" id="GAI22917.1"/>
    </source>
</evidence>
<dbReference type="AlphaFoldDB" id="X1LU72"/>
<organism evidence="2">
    <name type="scientific">marine sediment metagenome</name>
    <dbReference type="NCBI Taxonomy" id="412755"/>
    <lineage>
        <taxon>unclassified sequences</taxon>
        <taxon>metagenomes</taxon>
        <taxon>ecological metagenomes</taxon>
    </lineage>
</organism>
<reference evidence="2" key="1">
    <citation type="journal article" date="2014" name="Front. Microbiol.">
        <title>High frequency of phylogenetically diverse reductive dehalogenase-homologous genes in deep subseafloor sedimentary metagenomes.</title>
        <authorList>
            <person name="Kawai M."/>
            <person name="Futagami T."/>
            <person name="Toyoda A."/>
            <person name="Takaki Y."/>
            <person name="Nishi S."/>
            <person name="Hori S."/>
            <person name="Arai W."/>
            <person name="Tsubouchi T."/>
            <person name="Morono Y."/>
            <person name="Uchiyama I."/>
            <person name="Ito T."/>
            <person name="Fujiyama A."/>
            <person name="Inagaki F."/>
            <person name="Takami H."/>
        </authorList>
    </citation>
    <scope>NUCLEOTIDE SEQUENCE</scope>
    <source>
        <strain evidence="2">Expedition CK06-06</strain>
    </source>
</reference>
<dbReference type="Pfam" id="PF00814">
    <property type="entry name" value="TsaD"/>
    <property type="match status" value="1"/>
</dbReference>
<name>X1LU72_9ZZZZ</name>
<gene>
    <name evidence="2" type="ORF">S06H3_25627</name>
</gene>
<feature type="domain" description="Gcp-like" evidence="1">
    <location>
        <begin position="1"/>
        <end position="140"/>
    </location>
</feature>
<dbReference type="Gene3D" id="3.30.420.40">
    <property type="match status" value="1"/>
</dbReference>
<accession>X1LU72</accession>
<dbReference type="InterPro" id="IPR000905">
    <property type="entry name" value="Gcp-like_dom"/>
</dbReference>